<organism evidence="2 3">
    <name type="scientific">Pelotomaculum schinkii</name>
    <dbReference type="NCBI Taxonomy" id="78350"/>
    <lineage>
        <taxon>Bacteria</taxon>
        <taxon>Bacillati</taxon>
        <taxon>Bacillota</taxon>
        <taxon>Clostridia</taxon>
        <taxon>Eubacteriales</taxon>
        <taxon>Desulfotomaculaceae</taxon>
        <taxon>Pelotomaculum</taxon>
    </lineage>
</organism>
<reference evidence="2 3" key="1">
    <citation type="journal article" date="2018" name="Environ. Microbiol.">
        <title>Novel energy conservation strategies and behaviour of Pelotomaculum schinkii driving syntrophic propionate catabolism.</title>
        <authorList>
            <person name="Hidalgo-Ahumada C.A.P."/>
            <person name="Nobu M.K."/>
            <person name="Narihiro T."/>
            <person name="Tamaki H."/>
            <person name="Liu W.T."/>
            <person name="Kamagata Y."/>
            <person name="Stams A.J.M."/>
            <person name="Imachi H."/>
            <person name="Sousa D.Z."/>
        </authorList>
    </citation>
    <scope>NUCLEOTIDE SEQUENCE [LARGE SCALE GENOMIC DNA]</scope>
    <source>
        <strain evidence="2 3">HH</strain>
    </source>
</reference>
<keyword evidence="1" id="KW-1133">Transmembrane helix</keyword>
<evidence type="ECO:0000256" key="1">
    <source>
        <dbReference type="SAM" id="Phobius"/>
    </source>
</evidence>
<name>A0A4Y7R7Y8_9FIRM</name>
<keyword evidence="1" id="KW-0812">Transmembrane</keyword>
<evidence type="ECO:0000313" key="2">
    <source>
        <dbReference type="EMBL" id="TEB04750.1"/>
    </source>
</evidence>
<dbReference type="AlphaFoldDB" id="A0A4Y7R7Y8"/>
<comment type="caution">
    <text evidence="2">The sequence shown here is derived from an EMBL/GenBank/DDBJ whole genome shotgun (WGS) entry which is preliminary data.</text>
</comment>
<evidence type="ECO:0000313" key="3">
    <source>
        <dbReference type="Proteomes" id="UP000298324"/>
    </source>
</evidence>
<proteinExistence type="predicted"/>
<dbReference type="PANTHER" id="PTHR35531">
    <property type="entry name" value="INNER MEMBRANE PROTEIN YBCI-RELATED"/>
    <property type="match status" value="1"/>
</dbReference>
<dbReference type="Pfam" id="PF04307">
    <property type="entry name" value="YdjM"/>
    <property type="match status" value="1"/>
</dbReference>
<dbReference type="EMBL" id="QFGA01000003">
    <property type="protein sequence ID" value="TEB04750.1"/>
    <property type="molecule type" value="Genomic_DNA"/>
</dbReference>
<dbReference type="Proteomes" id="UP000298324">
    <property type="component" value="Unassembled WGS sequence"/>
</dbReference>
<gene>
    <name evidence="2" type="ORF">Psch_03512</name>
</gene>
<accession>A0A4Y7R7Y8</accession>
<sequence length="160" mass="17201">MTGISFEGGMGDILISTLLGGVMAVLPDVDHPGSMTGRLIRPLSLYLEERWGHRDSPAHTAVFVFISSLTVAALWLLPGHLAGLSTMAPGIAALLGGTSHLVMDSVTRSGIKPWRYLPIPEKWRQKIYRGTLESGKSALERVLACAGLLGAFFISIFKLT</sequence>
<feature type="transmembrane region" description="Helical" evidence="1">
    <location>
        <begin position="138"/>
        <end position="157"/>
    </location>
</feature>
<feature type="transmembrane region" description="Helical" evidence="1">
    <location>
        <begin position="58"/>
        <end position="77"/>
    </location>
</feature>
<dbReference type="InterPro" id="IPR007404">
    <property type="entry name" value="YdjM-like"/>
</dbReference>
<dbReference type="PANTHER" id="PTHR35531:SF1">
    <property type="entry name" value="INNER MEMBRANE PROTEIN YBCI-RELATED"/>
    <property type="match status" value="1"/>
</dbReference>
<keyword evidence="1" id="KW-0472">Membrane</keyword>
<protein>
    <submittedName>
        <fullName evidence="2">Inner membrane protein</fullName>
    </submittedName>
</protein>
<keyword evidence="3" id="KW-1185">Reference proteome</keyword>